<evidence type="ECO:0000313" key="10">
    <source>
        <dbReference type="Proteomes" id="UP000295636"/>
    </source>
</evidence>
<feature type="transmembrane region" description="Helical" evidence="7">
    <location>
        <begin position="21"/>
        <end position="42"/>
    </location>
</feature>
<dbReference type="PROSITE" id="PS50928">
    <property type="entry name" value="ABC_TM1"/>
    <property type="match status" value="1"/>
</dbReference>
<evidence type="ECO:0000256" key="6">
    <source>
        <dbReference type="ARBA" id="ARBA00023136"/>
    </source>
</evidence>
<dbReference type="PANTHER" id="PTHR43744:SF9">
    <property type="entry name" value="POLYGALACTURONAN_RHAMNOGALACTURONAN TRANSPORT SYSTEM PERMEASE PROTEIN YTCP"/>
    <property type="match status" value="1"/>
</dbReference>
<dbReference type="EMBL" id="SMRT01000005">
    <property type="protein sequence ID" value="TDF97482.1"/>
    <property type="molecule type" value="Genomic_DNA"/>
</dbReference>
<dbReference type="PANTHER" id="PTHR43744">
    <property type="entry name" value="ABC TRANSPORTER PERMEASE PROTEIN MG189-RELATED-RELATED"/>
    <property type="match status" value="1"/>
</dbReference>
<name>A0A4R5KQ76_9BACL</name>
<dbReference type="Gene3D" id="1.10.3720.10">
    <property type="entry name" value="MetI-like"/>
    <property type="match status" value="1"/>
</dbReference>
<evidence type="ECO:0000256" key="1">
    <source>
        <dbReference type="ARBA" id="ARBA00004651"/>
    </source>
</evidence>
<dbReference type="AlphaFoldDB" id="A0A4R5KQ76"/>
<feature type="transmembrane region" description="Helical" evidence="7">
    <location>
        <begin position="263"/>
        <end position="283"/>
    </location>
</feature>
<dbReference type="GO" id="GO:0055085">
    <property type="term" value="P:transmembrane transport"/>
    <property type="evidence" value="ECO:0007669"/>
    <property type="project" value="InterPro"/>
</dbReference>
<dbReference type="Pfam" id="PF00528">
    <property type="entry name" value="BPD_transp_1"/>
    <property type="match status" value="1"/>
</dbReference>
<dbReference type="InterPro" id="IPR035906">
    <property type="entry name" value="MetI-like_sf"/>
</dbReference>
<keyword evidence="10" id="KW-1185">Reference proteome</keyword>
<evidence type="ECO:0000256" key="5">
    <source>
        <dbReference type="ARBA" id="ARBA00022989"/>
    </source>
</evidence>
<feature type="domain" description="ABC transmembrane type-1" evidence="8">
    <location>
        <begin position="78"/>
        <end position="272"/>
    </location>
</feature>
<reference evidence="9 10" key="1">
    <citation type="submission" date="2019-03" db="EMBL/GenBank/DDBJ databases">
        <title>This is whole genome sequence of Paenibacillus sp MS74 strain.</title>
        <authorList>
            <person name="Trinh H.N."/>
        </authorList>
    </citation>
    <scope>NUCLEOTIDE SEQUENCE [LARGE SCALE GENOMIC DNA]</scope>
    <source>
        <strain evidence="9 10">MS74</strain>
    </source>
</reference>
<evidence type="ECO:0000256" key="3">
    <source>
        <dbReference type="ARBA" id="ARBA00022475"/>
    </source>
</evidence>
<keyword evidence="6 7" id="KW-0472">Membrane</keyword>
<evidence type="ECO:0000259" key="8">
    <source>
        <dbReference type="PROSITE" id="PS50928"/>
    </source>
</evidence>
<keyword evidence="3" id="KW-1003">Cell membrane</keyword>
<evidence type="ECO:0000256" key="2">
    <source>
        <dbReference type="ARBA" id="ARBA00022448"/>
    </source>
</evidence>
<dbReference type="Proteomes" id="UP000295636">
    <property type="component" value="Unassembled WGS sequence"/>
</dbReference>
<keyword evidence="2 7" id="KW-0813">Transport</keyword>
<dbReference type="SUPFAM" id="SSF161098">
    <property type="entry name" value="MetI-like"/>
    <property type="match status" value="1"/>
</dbReference>
<feature type="transmembrane region" description="Helical" evidence="7">
    <location>
        <begin position="113"/>
        <end position="133"/>
    </location>
</feature>
<keyword evidence="4 7" id="KW-0812">Transmembrane</keyword>
<protein>
    <submittedName>
        <fullName evidence="9">Carbohydrate ABC transporter permease</fullName>
    </submittedName>
</protein>
<dbReference type="GO" id="GO:0005886">
    <property type="term" value="C:plasma membrane"/>
    <property type="evidence" value="ECO:0007669"/>
    <property type="project" value="UniProtKB-SubCell"/>
</dbReference>
<feature type="transmembrane region" description="Helical" evidence="7">
    <location>
        <begin position="145"/>
        <end position="165"/>
    </location>
</feature>
<dbReference type="OrthoDB" id="9810086at2"/>
<feature type="transmembrane region" description="Helical" evidence="7">
    <location>
        <begin position="186"/>
        <end position="209"/>
    </location>
</feature>
<sequence length="298" mass="33238">MQHHSVQETFGDRLFTIVNGLVLGLFTLAVLYPLIFVVSASFSSTSAVVSGHVWLFPVDFSLEGYKTVFKDKYIGSGFFNSIYYTVTGTAINVALTVMAAYALSRKDLWGRKWIMLFFVVTMFFNGGLIPNYLLVKNLGMLDTVWSMILPGALSVFNVIIARTYFQTTIPQELLEAAQMDGATDLIFLWKVVIPVSGPIIAVLTLFYAAAHWNAFFSALIYLKQKDLYPLQLVLRDILIQNQVDTNTITDPEIMAAKEGLAELLKYSLIVVSSVPLMIVYPFVQRHFVKGVMVGSVKG</sequence>
<dbReference type="RefSeq" id="WP_133228517.1">
    <property type="nucleotide sequence ID" value="NZ_SMRT01000005.1"/>
</dbReference>
<evidence type="ECO:0000256" key="4">
    <source>
        <dbReference type="ARBA" id="ARBA00022692"/>
    </source>
</evidence>
<accession>A0A4R5KQ76</accession>
<comment type="subcellular location">
    <subcellularLocation>
        <location evidence="1 7">Cell membrane</location>
        <topology evidence="1 7">Multi-pass membrane protein</topology>
    </subcellularLocation>
</comment>
<evidence type="ECO:0000313" key="9">
    <source>
        <dbReference type="EMBL" id="TDF97482.1"/>
    </source>
</evidence>
<dbReference type="CDD" id="cd06261">
    <property type="entry name" value="TM_PBP2"/>
    <property type="match status" value="1"/>
</dbReference>
<proteinExistence type="inferred from homology"/>
<keyword evidence="5 7" id="KW-1133">Transmembrane helix</keyword>
<feature type="transmembrane region" description="Helical" evidence="7">
    <location>
        <begin position="82"/>
        <end position="101"/>
    </location>
</feature>
<comment type="caution">
    <text evidence="9">The sequence shown here is derived from an EMBL/GenBank/DDBJ whole genome shotgun (WGS) entry which is preliminary data.</text>
</comment>
<evidence type="ECO:0000256" key="7">
    <source>
        <dbReference type="RuleBase" id="RU363032"/>
    </source>
</evidence>
<comment type="similarity">
    <text evidence="7">Belongs to the binding-protein-dependent transport system permease family.</text>
</comment>
<gene>
    <name evidence="9" type="ORF">E1757_12730</name>
</gene>
<dbReference type="InterPro" id="IPR000515">
    <property type="entry name" value="MetI-like"/>
</dbReference>
<organism evidence="9 10">
    <name type="scientific">Paenibacillus piri</name>
    <dbReference type="NCBI Taxonomy" id="2547395"/>
    <lineage>
        <taxon>Bacteria</taxon>
        <taxon>Bacillati</taxon>
        <taxon>Bacillota</taxon>
        <taxon>Bacilli</taxon>
        <taxon>Bacillales</taxon>
        <taxon>Paenibacillaceae</taxon>
        <taxon>Paenibacillus</taxon>
    </lineage>
</organism>